<gene>
    <name evidence="1" type="ORF">RHMOL_Rhmol07G0059800</name>
</gene>
<sequence>MYHRPVIWHWFFWVQDCHFAKKISRIMASLHCCGRPLPSVLGFRRPNCKPSTTVLALGANLPPTPPNLRFKNAARLQVRQSSFVVFATNTNPPDQGALKGKSDGAATSDGRQGPPFLTILAGVVVFLVVFWIIGSIVTWLLSLIFNLPSSK</sequence>
<dbReference type="Proteomes" id="UP001062846">
    <property type="component" value="Chromosome 7"/>
</dbReference>
<keyword evidence="2" id="KW-1185">Reference proteome</keyword>
<reference evidence="1" key="1">
    <citation type="submission" date="2022-02" db="EMBL/GenBank/DDBJ databases">
        <title>Plant Genome Project.</title>
        <authorList>
            <person name="Zhang R.-G."/>
        </authorList>
    </citation>
    <scope>NUCLEOTIDE SEQUENCE</scope>
    <source>
        <strain evidence="1">AT1</strain>
    </source>
</reference>
<accession>A0ACC0MXT9</accession>
<evidence type="ECO:0000313" key="2">
    <source>
        <dbReference type="Proteomes" id="UP001062846"/>
    </source>
</evidence>
<protein>
    <submittedName>
        <fullName evidence="1">Uncharacterized protein</fullName>
    </submittedName>
</protein>
<organism evidence="1 2">
    <name type="scientific">Rhododendron molle</name>
    <name type="common">Chinese azalea</name>
    <name type="synonym">Azalea mollis</name>
    <dbReference type="NCBI Taxonomy" id="49168"/>
    <lineage>
        <taxon>Eukaryota</taxon>
        <taxon>Viridiplantae</taxon>
        <taxon>Streptophyta</taxon>
        <taxon>Embryophyta</taxon>
        <taxon>Tracheophyta</taxon>
        <taxon>Spermatophyta</taxon>
        <taxon>Magnoliopsida</taxon>
        <taxon>eudicotyledons</taxon>
        <taxon>Gunneridae</taxon>
        <taxon>Pentapetalae</taxon>
        <taxon>asterids</taxon>
        <taxon>Ericales</taxon>
        <taxon>Ericaceae</taxon>
        <taxon>Ericoideae</taxon>
        <taxon>Rhodoreae</taxon>
        <taxon>Rhododendron</taxon>
    </lineage>
</organism>
<proteinExistence type="predicted"/>
<comment type="caution">
    <text evidence="1">The sequence shown here is derived from an EMBL/GenBank/DDBJ whole genome shotgun (WGS) entry which is preliminary data.</text>
</comment>
<evidence type="ECO:0000313" key="1">
    <source>
        <dbReference type="EMBL" id="KAI8545710.1"/>
    </source>
</evidence>
<name>A0ACC0MXT9_RHOML</name>
<dbReference type="EMBL" id="CM046394">
    <property type="protein sequence ID" value="KAI8545710.1"/>
    <property type="molecule type" value="Genomic_DNA"/>
</dbReference>